<sequence length="474" mass="53359">MLASPGTVSEERRNKTRILVKHKKLKSRYVTCVTSRCCRMLKALSFFSTSTVDPTTGQLTTSTMFRNFRKSDASVAVKPDPTSRRQSRNFADTGTITPRRQSMANGIASSASLMSSRTPRPSLTGLPQISPSRLTALAPPPTEGPSRSASMPFDWEAVKLRKPAPYGSPLEGARARAARKSEAGLKPVKRTVKRPSLFKRITSLPSRIVDEISMFPHNIPLPDPKPSAWIIGGAMHAINLFVRISQGRQVAEEELPWADLYSESRGTSWFDWTTPVTVLLIAASFYNAFRLLSQNRVYFLHHKTTLVNSPRACFVDAQIDLTPPEVPSLARRVLSWLWYQFNVSWRFLLNFKPPAPRVAQGAKVERVQQLSVWEPGELELNLFSVYSPAHSFLWLGTTGSNWILMFTIMGIVGLQTHLLANSYAGLLKDKMILSAEVMHEYNDKFVTPRLNPVRYDKAVMTHQAEVVDYWTEYE</sequence>
<comment type="subcellular location">
    <subcellularLocation>
        <location evidence="1">Endomembrane system</location>
        <topology evidence="1">Multi-pass membrane protein</topology>
    </subcellularLocation>
</comment>
<keyword evidence="4 6" id="KW-0472">Membrane</keyword>
<dbReference type="GO" id="GO:0043007">
    <property type="term" value="P:maintenance of rDNA"/>
    <property type="evidence" value="ECO:0007669"/>
    <property type="project" value="TreeGrafter"/>
</dbReference>
<keyword evidence="3 6" id="KW-1133">Transmembrane helix</keyword>
<evidence type="ECO:0000256" key="6">
    <source>
        <dbReference type="SAM" id="Phobius"/>
    </source>
</evidence>
<dbReference type="EMBL" id="LNZH02000216">
    <property type="protein sequence ID" value="OCB84070.1"/>
    <property type="molecule type" value="Genomic_DNA"/>
</dbReference>
<dbReference type="PANTHER" id="PTHR28293">
    <property type="entry name" value="NUCLEAR RIM PROTEIN 1"/>
    <property type="match status" value="1"/>
</dbReference>
<protein>
    <recommendedName>
        <fullName evidence="9">Nuclear rim protein 1</fullName>
    </recommendedName>
</protein>
<evidence type="ECO:0000256" key="3">
    <source>
        <dbReference type="ARBA" id="ARBA00022989"/>
    </source>
</evidence>
<keyword evidence="2 6" id="KW-0812">Transmembrane</keyword>
<evidence type="ECO:0000256" key="1">
    <source>
        <dbReference type="ARBA" id="ARBA00004127"/>
    </source>
</evidence>
<keyword evidence="8" id="KW-1185">Reference proteome</keyword>
<feature type="transmembrane region" description="Helical" evidence="6">
    <location>
        <begin position="402"/>
        <end position="424"/>
    </location>
</feature>
<evidence type="ECO:0000256" key="4">
    <source>
        <dbReference type="ARBA" id="ARBA00023136"/>
    </source>
</evidence>
<evidence type="ECO:0008006" key="9">
    <source>
        <dbReference type="Google" id="ProtNLM"/>
    </source>
</evidence>
<evidence type="ECO:0000256" key="5">
    <source>
        <dbReference type="SAM" id="MobiDB-lite"/>
    </source>
</evidence>
<organism evidence="7 8">
    <name type="scientific">Sanghuangporus baumii</name>
    <name type="common">Phellinus baumii</name>
    <dbReference type="NCBI Taxonomy" id="108892"/>
    <lineage>
        <taxon>Eukaryota</taxon>
        <taxon>Fungi</taxon>
        <taxon>Dikarya</taxon>
        <taxon>Basidiomycota</taxon>
        <taxon>Agaricomycotina</taxon>
        <taxon>Agaricomycetes</taxon>
        <taxon>Hymenochaetales</taxon>
        <taxon>Hymenochaetaceae</taxon>
        <taxon>Sanghuangporus</taxon>
    </lineage>
</organism>
<dbReference type="Pfam" id="PF10332">
    <property type="entry name" value="DUF2418"/>
    <property type="match status" value="1"/>
</dbReference>
<dbReference type="PANTHER" id="PTHR28293:SF1">
    <property type="entry name" value="NUCLEAR RIM PROTEIN 1"/>
    <property type="match status" value="1"/>
</dbReference>
<accession>A0A9Q5HQE0</accession>
<feature type="region of interest" description="Disordered" evidence="5">
    <location>
        <begin position="73"/>
        <end position="150"/>
    </location>
</feature>
<dbReference type="GO" id="GO:0012505">
    <property type="term" value="C:endomembrane system"/>
    <property type="evidence" value="ECO:0007669"/>
    <property type="project" value="UniProtKB-SubCell"/>
</dbReference>
<dbReference type="AlphaFoldDB" id="A0A9Q5HQE0"/>
<reference evidence="7" key="1">
    <citation type="submission" date="2016-06" db="EMBL/GenBank/DDBJ databases">
        <title>Draft Genome sequence of the fungus Inonotus baumii.</title>
        <authorList>
            <person name="Zhu H."/>
            <person name="Lin W."/>
        </authorList>
    </citation>
    <scope>NUCLEOTIDE SEQUENCE</scope>
    <source>
        <strain evidence="7">821</strain>
    </source>
</reference>
<dbReference type="OrthoDB" id="3363151at2759"/>
<comment type="caution">
    <text evidence="7">The sequence shown here is derived from an EMBL/GenBank/DDBJ whole genome shotgun (WGS) entry which is preliminary data.</text>
</comment>
<dbReference type="Proteomes" id="UP000757232">
    <property type="component" value="Unassembled WGS sequence"/>
</dbReference>
<dbReference type="GO" id="GO:0007096">
    <property type="term" value="P:regulation of exit from mitosis"/>
    <property type="evidence" value="ECO:0007669"/>
    <property type="project" value="TreeGrafter"/>
</dbReference>
<feature type="compositionally biased region" description="Polar residues" evidence="5">
    <location>
        <begin position="88"/>
        <end position="133"/>
    </location>
</feature>
<name>A0A9Q5HQE0_SANBA</name>
<gene>
    <name evidence="7" type="ORF">A7U60_g8741</name>
</gene>
<evidence type="ECO:0000313" key="7">
    <source>
        <dbReference type="EMBL" id="OCB84070.1"/>
    </source>
</evidence>
<evidence type="ECO:0000256" key="2">
    <source>
        <dbReference type="ARBA" id="ARBA00022692"/>
    </source>
</evidence>
<evidence type="ECO:0000313" key="8">
    <source>
        <dbReference type="Proteomes" id="UP000757232"/>
    </source>
</evidence>
<dbReference type="InterPro" id="IPR018819">
    <property type="entry name" value="Nur1/Mug154"/>
</dbReference>
<proteinExistence type="predicted"/>